<feature type="domain" description="CHAT" evidence="2">
    <location>
        <begin position="916"/>
        <end position="1201"/>
    </location>
</feature>
<dbReference type="Pfam" id="PF12770">
    <property type="entry name" value="CHAT"/>
    <property type="match status" value="1"/>
</dbReference>
<accession>A0A6I4W7Q2</accession>
<comment type="caution">
    <text evidence="3">The sequence shown here is derived from an EMBL/GenBank/DDBJ whole genome shotgun (WGS) entry which is preliminary data.</text>
</comment>
<sequence length="1202" mass="126472">MRDRLLTAIRARRASRKGGPVQERLLAAVRARLERALSGGEPGAVLEPDALAEMDALLAFVDSAGEPDVDVLYALGWLCWLRVQVLPPGEWDDDLQLAVMMFRPVFAVEPSAVPEPLREFYAQEPAAVDDERFVPEDLMPGEVDERFVPAEDDERFIPEDLVLGGDDDTEPSILTDQGVALMEWYERTGDPDALQAAIGLFRAALDAVPPGHPKRDLCRSNLISALGTWHDDSDDPEPLREVVAVLRVAAREDPAEVQDLSAALRMLFDRTGDLGALREAIALRRTPGADANDLNELGGLLRRLYEQTGDPAALDDAVAAHRSSVRRTGADDPDLPGRLAGLAGALQTLFERTGDPDALREAITTGRRAVDDAPPDYPHRAVGLANLGVSLRTSFELTGSLADLHEAVEAHRACAAATPDGHPLRAGRLINLANTLRALADRTGDAAALAEAVRAGRTAVAALPADHPGRAALLSSLGNSLFALAERTDDTGVLAEGVDLTREAVAATPEGHAVRARNLSNLAVALVLLHESTGDPEPLREAVATGRAAVAAADGAWSELSGYLATLGRALLRLFALSGDRRDLAEARTVLARAAALPAATAEDRITAGRSLATACSLAGDTEAALAAMETVVALLPLVAPRDLRRADREHRLGETAGIAARAAGTALAAGRPERAVELLEQARGLLLTEDMDARTEVDRLRAAAPDLADAFVRLRDRMASLDPPTDGREGDRALAARRRAAASEWDALLSRIRARDGLTDFLAPPSINALLHQTGPGPIILVTADHDRGDALILTTPGADTTATDAGDRSGASAGTAPDANTGASAGLSADAASGARTSSGAGTGRGAGTGFGASAGPSADAGSGAGGGRVRHVPLPGLTDAAVRAYGDRFLAARRVALGGRDGRARAEDELHDVLGWLWDTVAAPVLDALGYTGVPRGAWPRVWWCPVGVLAYLPLHAAGHHHDLVADVPPRTVMDRVVSSYTPTIRALAYARRETERENGSALIVAMPETPDMAPLPGADAEAHRVAGLLADPTVLRTRAATRKAVLKALPDHSVVHFACHTATDWDDPGANRLLLHDHAVRPLTVAEISRQRLTGADLAYLSACGTSDTHPRLVDEAVHITAAFQLAGYRTTIGTLWPLSDRVATQVAEEVYAALTDGGARPPDTACAALALHHALRRVRAAFLDAPTLWAGQIHAGA</sequence>
<dbReference type="OrthoDB" id="3206999at2"/>
<dbReference type="SUPFAM" id="SSF48208">
    <property type="entry name" value="Six-hairpin glycosidases"/>
    <property type="match status" value="1"/>
</dbReference>
<name>A0A6I4W7Q2_9ACTN</name>
<feature type="compositionally biased region" description="Low complexity" evidence="1">
    <location>
        <begin position="824"/>
        <end position="842"/>
    </location>
</feature>
<reference evidence="3 4" key="1">
    <citation type="submission" date="2019-12" db="EMBL/GenBank/DDBJ databases">
        <title>Nocardia macrotermitis sp. nov. and Nocardia aurantia sp. nov., isolated from the gut of the fungus growing-termite Macrotermes natalensis.</title>
        <authorList>
            <person name="Christine B."/>
            <person name="Rene B."/>
        </authorList>
    </citation>
    <scope>NUCLEOTIDE SEQUENCE [LARGE SCALE GENOMIC DNA]</scope>
    <source>
        <strain evidence="3 4">DSM 102126</strain>
    </source>
</reference>
<evidence type="ECO:0000256" key="1">
    <source>
        <dbReference type="SAM" id="MobiDB-lite"/>
    </source>
</evidence>
<dbReference type="GO" id="GO:0005975">
    <property type="term" value="P:carbohydrate metabolic process"/>
    <property type="evidence" value="ECO:0007669"/>
    <property type="project" value="InterPro"/>
</dbReference>
<dbReference type="InterPro" id="IPR011990">
    <property type="entry name" value="TPR-like_helical_dom_sf"/>
</dbReference>
<dbReference type="AlphaFoldDB" id="A0A6I4W7Q2"/>
<proteinExistence type="predicted"/>
<feature type="compositionally biased region" description="Gly residues" evidence="1">
    <location>
        <begin position="843"/>
        <end position="855"/>
    </location>
</feature>
<dbReference type="RefSeq" id="WP_161102277.1">
    <property type="nucleotide sequence ID" value="NZ_JBHLYI010000014.1"/>
</dbReference>
<keyword evidence="4" id="KW-1185">Reference proteome</keyword>
<protein>
    <submittedName>
        <fullName evidence="3">CHAT domain-containing protein</fullName>
    </submittedName>
</protein>
<dbReference type="EMBL" id="WUTW01000001">
    <property type="protein sequence ID" value="MXQ64236.1"/>
    <property type="molecule type" value="Genomic_DNA"/>
</dbReference>
<evidence type="ECO:0000313" key="3">
    <source>
        <dbReference type="EMBL" id="MXQ64236.1"/>
    </source>
</evidence>
<gene>
    <name evidence="3" type="ORF">GQ466_09315</name>
</gene>
<dbReference type="Gene3D" id="1.25.40.10">
    <property type="entry name" value="Tetratricopeptide repeat domain"/>
    <property type="match status" value="2"/>
</dbReference>
<organism evidence="3 4">
    <name type="scientific">Actinomadura rayongensis</name>
    <dbReference type="NCBI Taxonomy" id="1429076"/>
    <lineage>
        <taxon>Bacteria</taxon>
        <taxon>Bacillati</taxon>
        <taxon>Actinomycetota</taxon>
        <taxon>Actinomycetes</taxon>
        <taxon>Streptosporangiales</taxon>
        <taxon>Thermomonosporaceae</taxon>
        <taxon>Actinomadura</taxon>
    </lineage>
</organism>
<dbReference type="InterPro" id="IPR008928">
    <property type="entry name" value="6-hairpin_glycosidase_sf"/>
</dbReference>
<evidence type="ECO:0000313" key="4">
    <source>
        <dbReference type="Proteomes" id="UP000431901"/>
    </source>
</evidence>
<feature type="region of interest" description="Disordered" evidence="1">
    <location>
        <begin position="794"/>
        <end position="869"/>
    </location>
</feature>
<evidence type="ECO:0000259" key="2">
    <source>
        <dbReference type="Pfam" id="PF12770"/>
    </source>
</evidence>
<dbReference type="InterPro" id="IPR024983">
    <property type="entry name" value="CHAT_dom"/>
</dbReference>
<feature type="compositionally biased region" description="Low complexity" evidence="1">
    <location>
        <begin position="796"/>
        <end position="806"/>
    </location>
</feature>
<dbReference type="Proteomes" id="UP000431901">
    <property type="component" value="Unassembled WGS sequence"/>
</dbReference>